<dbReference type="InterPro" id="IPR000073">
    <property type="entry name" value="AB_hydrolase_1"/>
</dbReference>
<dbReference type="Gene3D" id="3.40.50.1820">
    <property type="entry name" value="alpha/beta hydrolase"/>
    <property type="match status" value="1"/>
</dbReference>
<feature type="signal peptide" evidence="1">
    <location>
        <begin position="1"/>
        <end position="17"/>
    </location>
</feature>
<dbReference type="EMBL" id="JAQMWT010000362">
    <property type="protein sequence ID" value="KAJ8602933.1"/>
    <property type="molecule type" value="Genomic_DNA"/>
</dbReference>
<dbReference type="AlphaFoldDB" id="A0AAD7UD60"/>
<evidence type="ECO:0000259" key="2">
    <source>
        <dbReference type="Pfam" id="PF12697"/>
    </source>
</evidence>
<organism evidence="3 4">
    <name type="scientific">Chrysophaeum taylorii</name>
    <dbReference type="NCBI Taxonomy" id="2483200"/>
    <lineage>
        <taxon>Eukaryota</taxon>
        <taxon>Sar</taxon>
        <taxon>Stramenopiles</taxon>
        <taxon>Ochrophyta</taxon>
        <taxon>Pelagophyceae</taxon>
        <taxon>Pelagomonadales</taxon>
        <taxon>Pelagomonadaceae</taxon>
        <taxon>Chrysophaeum</taxon>
    </lineage>
</organism>
<evidence type="ECO:0000313" key="4">
    <source>
        <dbReference type="Proteomes" id="UP001230188"/>
    </source>
</evidence>
<dbReference type="InterPro" id="IPR029058">
    <property type="entry name" value="AB_hydrolase_fold"/>
</dbReference>
<name>A0AAD7UD60_9STRA</name>
<evidence type="ECO:0000256" key="1">
    <source>
        <dbReference type="SAM" id="SignalP"/>
    </source>
</evidence>
<feature type="chain" id="PRO_5042144260" description="AB hydrolase-1 domain-containing protein" evidence="1">
    <location>
        <begin position="18"/>
        <end position="308"/>
    </location>
</feature>
<protein>
    <recommendedName>
        <fullName evidence="2">AB hydrolase-1 domain-containing protein</fullName>
    </recommendedName>
</protein>
<comment type="caution">
    <text evidence="3">The sequence shown here is derived from an EMBL/GenBank/DDBJ whole genome shotgun (WGS) entry which is preliminary data.</text>
</comment>
<proteinExistence type="predicted"/>
<sequence length="308" mass="34707">MLIRSTRVLRLVSCAYALQAITQRSYSYDGWKCSYRYLDGAKDRKPLLLIHPVGIGLSSWFYEPLMEALHEEYGGEVFAPDLIGCGASEAWDPGKRGLFIPLDYARQCEELWRLEIGRPCVVVVQGGLAPVGVSLAARRNDLWDGPRAVENLVLASPPSWDVLAGGSSKDAVARNYDLWSGPLGKAGYKILRRRSFVRFFSNLFLFANKADERWIESCCDEAKQIEKQWPVFAFNAGIVNARGLYDDLVELKQRTLILEGIRDSRKSSRDAYLDFLQKCKRHVVDDALNVLPWEAPNETARLLAALCT</sequence>
<keyword evidence="1" id="KW-0732">Signal</keyword>
<reference evidence="3" key="1">
    <citation type="submission" date="2023-01" db="EMBL/GenBank/DDBJ databases">
        <title>Metagenome sequencing of chrysophaentin producing Chrysophaeum taylorii.</title>
        <authorList>
            <person name="Davison J."/>
            <person name="Bewley C."/>
        </authorList>
    </citation>
    <scope>NUCLEOTIDE SEQUENCE</scope>
    <source>
        <strain evidence="3">NIES-1699</strain>
    </source>
</reference>
<feature type="domain" description="AB hydrolase-1" evidence="2">
    <location>
        <begin position="47"/>
        <end position="285"/>
    </location>
</feature>
<dbReference type="Pfam" id="PF12697">
    <property type="entry name" value="Abhydrolase_6"/>
    <property type="match status" value="1"/>
</dbReference>
<gene>
    <name evidence="3" type="ORF">CTAYLR_001507</name>
</gene>
<evidence type="ECO:0000313" key="3">
    <source>
        <dbReference type="EMBL" id="KAJ8602933.1"/>
    </source>
</evidence>
<accession>A0AAD7UD60</accession>
<keyword evidence="4" id="KW-1185">Reference proteome</keyword>
<dbReference type="Proteomes" id="UP001230188">
    <property type="component" value="Unassembled WGS sequence"/>
</dbReference>
<dbReference type="SUPFAM" id="SSF53474">
    <property type="entry name" value="alpha/beta-Hydrolases"/>
    <property type="match status" value="1"/>
</dbReference>